<gene>
    <name evidence="3" type="ORF">P691DRAFT_793511</name>
</gene>
<dbReference type="GO" id="GO:0000387">
    <property type="term" value="P:spliceosomal snRNP assembly"/>
    <property type="evidence" value="ECO:0007669"/>
    <property type="project" value="InterPro"/>
</dbReference>
<evidence type="ECO:0000256" key="1">
    <source>
        <dbReference type="ARBA" id="ARBA00025758"/>
    </source>
</evidence>
<feature type="region of interest" description="Disordered" evidence="2">
    <location>
        <begin position="226"/>
        <end position="249"/>
    </location>
</feature>
<dbReference type="InterPro" id="IPR035426">
    <property type="entry name" value="Gemin2/Brr1"/>
</dbReference>
<dbReference type="GO" id="GO:0032797">
    <property type="term" value="C:SMN complex"/>
    <property type="evidence" value="ECO:0007669"/>
    <property type="project" value="TreeGrafter"/>
</dbReference>
<feature type="region of interest" description="Disordered" evidence="2">
    <location>
        <begin position="67"/>
        <end position="89"/>
    </location>
</feature>
<keyword evidence="4" id="KW-1185">Reference proteome</keyword>
<accession>A0A9P5XKG9</accession>
<dbReference type="EMBL" id="MU151065">
    <property type="protein sequence ID" value="KAF9453048.1"/>
    <property type="molecule type" value="Genomic_DNA"/>
</dbReference>
<dbReference type="Pfam" id="PF04938">
    <property type="entry name" value="SIP1"/>
    <property type="match status" value="1"/>
</dbReference>
<organism evidence="3 4">
    <name type="scientific">Macrolepiota fuliginosa MF-IS2</name>
    <dbReference type="NCBI Taxonomy" id="1400762"/>
    <lineage>
        <taxon>Eukaryota</taxon>
        <taxon>Fungi</taxon>
        <taxon>Dikarya</taxon>
        <taxon>Basidiomycota</taxon>
        <taxon>Agaricomycotina</taxon>
        <taxon>Agaricomycetes</taxon>
        <taxon>Agaricomycetidae</taxon>
        <taxon>Agaricales</taxon>
        <taxon>Agaricineae</taxon>
        <taxon>Agaricaceae</taxon>
        <taxon>Macrolepiota</taxon>
    </lineage>
</organism>
<comment type="similarity">
    <text evidence="1">Belongs to the gemin-2 family.</text>
</comment>
<dbReference type="AlphaFoldDB" id="A0A9P5XKG9"/>
<comment type="caution">
    <text evidence="3">The sequence shown here is derived from an EMBL/GenBank/DDBJ whole genome shotgun (WGS) entry which is preliminary data.</text>
</comment>
<evidence type="ECO:0000256" key="2">
    <source>
        <dbReference type="SAM" id="MobiDB-lite"/>
    </source>
</evidence>
<sequence length="406" mass="45891">MAPFKRKFDEIDDSDSDEASFGKQILPVANLPDGFSSEPVDGMQYLFTVRRDAKALPHFTRVANPYETSVETAEPRTSKSIRQNPHTTLPSDKWRELTEARWRNLRKNFDQPTIAVSLSTSQQRKLMPDKKERDLWWAFLEGKPKSVWSCPPRESKKKNKGKQRQQYPHFAEGSMYAWDDQEREHGGSEEGEHHYEEIQTGYAVTQNDSEISIVARDEGEVENALKVGPQDSLPTPTGTPAPSDGVSHAAEAGPSVIVVQEQNQELLTAREPSPQLLKLIDERMALHLIMYFTHWINLHLREPDSPTYRPTNTHARWIFSLLLRIDDYISADDVNLLRNLARACLAFLKITFVGRMKGTPSGPSAGAPSVQVMDAKACWIIVSAIVGIWGQRDLWMDAEDLLAGIE</sequence>
<dbReference type="GO" id="GO:0005634">
    <property type="term" value="C:nucleus"/>
    <property type="evidence" value="ECO:0007669"/>
    <property type="project" value="TreeGrafter"/>
</dbReference>
<feature type="region of interest" description="Disordered" evidence="2">
    <location>
        <begin position="150"/>
        <end position="176"/>
    </location>
</feature>
<dbReference type="PANTHER" id="PTHR12794:SF0">
    <property type="entry name" value="GEM-ASSOCIATED PROTEIN 2"/>
    <property type="match status" value="1"/>
</dbReference>
<protein>
    <submittedName>
        <fullName evidence="3">Uncharacterized protein</fullName>
    </submittedName>
</protein>
<dbReference type="OrthoDB" id="428895at2759"/>
<dbReference type="Gene3D" id="1.20.58.1070">
    <property type="match status" value="1"/>
</dbReference>
<dbReference type="Proteomes" id="UP000807342">
    <property type="component" value="Unassembled WGS sequence"/>
</dbReference>
<reference evidence="3" key="1">
    <citation type="submission" date="2020-11" db="EMBL/GenBank/DDBJ databases">
        <authorList>
            <consortium name="DOE Joint Genome Institute"/>
            <person name="Ahrendt S."/>
            <person name="Riley R."/>
            <person name="Andreopoulos W."/>
            <person name="Labutti K."/>
            <person name="Pangilinan J."/>
            <person name="Ruiz-Duenas F.J."/>
            <person name="Barrasa J.M."/>
            <person name="Sanchez-Garcia M."/>
            <person name="Camarero S."/>
            <person name="Miyauchi S."/>
            <person name="Serrano A."/>
            <person name="Linde D."/>
            <person name="Babiker R."/>
            <person name="Drula E."/>
            <person name="Ayuso-Fernandez I."/>
            <person name="Pacheco R."/>
            <person name="Padilla G."/>
            <person name="Ferreira P."/>
            <person name="Barriuso J."/>
            <person name="Kellner H."/>
            <person name="Castanera R."/>
            <person name="Alfaro M."/>
            <person name="Ramirez L."/>
            <person name="Pisabarro A.G."/>
            <person name="Kuo A."/>
            <person name="Tritt A."/>
            <person name="Lipzen A."/>
            <person name="He G."/>
            <person name="Yan M."/>
            <person name="Ng V."/>
            <person name="Cullen D."/>
            <person name="Martin F."/>
            <person name="Rosso M.-N."/>
            <person name="Henrissat B."/>
            <person name="Hibbett D."/>
            <person name="Martinez A.T."/>
            <person name="Grigoriev I.V."/>
        </authorList>
    </citation>
    <scope>NUCLEOTIDE SEQUENCE</scope>
    <source>
        <strain evidence="3">MF-IS2</strain>
    </source>
</reference>
<evidence type="ECO:0000313" key="4">
    <source>
        <dbReference type="Proteomes" id="UP000807342"/>
    </source>
</evidence>
<name>A0A9P5XKG9_9AGAR</name>
<proteinExistence type="inferred from homology"/>
<dbReference type="PANTHER" id="PTHR12794">
    <property type="entry name" value="GEMIN2"/>
    <property type="match status" value="1"/>
</dbReference>
<evidence type="ECO:0000313" key="3">
    <source>
        <dbReference type="EMBL" id="KAF9453048.1"/>
    </source>
</evidence>
<feature type="compositionally biased region" description="Polar residues" evidence="2">
    <location>
        <begin position="78"/>
        <end position="89"/>
    </location>
</feature>
<feature type="region of interest" description="Disordered" evidence="2">
    <location>
        <begin position="1"/>
        <end position="21"/>
    </location>
</feature>